<keyword evidence="4 6" id="KW-0472">Membrane</keyword>
<dbReference type="PANTHER" id="PTHR17920">
    <property type="entry name" value="TRANSMEMBRANE AND COILED-COIL DOMAIN-CONTAINING PROTEIN 4 TMCO4"/>
    <property type="match status" value="1"/>
</dbReference>
<evidence type="ECO:0000256" key="1">
    <source>
        <dbReference type="ARBA" id="ARBA00004141"/>
    </source>
</evidence>
<feature type="transmembrane region" description="Helical" evidence="6">
    <location>
        <begin position="135"/>
        <end position="153"/>
    </location>
</feature>
<evidence type="ECO:0000256" key="2">
    <source>
        <dbReference type="ARBA" id="ARBA00022692"/>
    </source>
</evidence>
<feature type="transmembrane region" description="Helical" evidence="6">
    <location>
        <begin position="211"/>
        <end position="230"/>
    </location>
</feature>
<dbReference type="Pfam" id="PF05277">
    <property type="entry name" value="DUF726"/>
    <property type="match status" value="1"/>
</dbReference>
<evidence type="ECO:0008006" key="9">
    <source>
        <dbReference type="Google" id="ProtNLM"/>
    </source>
</evidence>
<dbReference type="PANTHER" id="PTHR17920:SF22">
    <property type="entry name" value="DUF726 DOMAIN PROTEIN (AFU_ORTHOLOGUE AFUA_2G12860)"/>
    <property type="match status" value="1"/>
</dbReference>
<protein>
    <recommendedName>
        <fullName evidence="9">Sulphur transport domain-containing protein</fullName>
    </recommendedName>
</protein>
<gene>
    <name evidence="7" type="ORF">H1R20_g1467</name>
</gene>
<dbReference type="Pfam" id="PF20398">
    <property type="entry name" value="DUF6691"/>
    <property type="match status" value="1"/>
</dbReference>
<evidence type="ECO:0000256" key="6">
    <source>
        <dbReference type="SAM" id="Phobius"/>
    </source>
</evidence>
<feature type="region of interest" description="Disordered" evidence="5">
    <location>
        <begin position="1"/>
        <end position="67"/>
    </location>
</feature>
<accession>A0A9W8JJD7</accession>
<keyword evidence="3 6" id="KW-1133">Transmembrane helix</keyword>
<proteinExistence type="predicted"/>
<sequence length="484" mass="50573">MVEKHTREVRDLAIVPVRRGGGETKKDSVDGQQKEKGDSEAAEKEKDDCEAAEKEKDDSEAAETEKETGLRDTLAVRLCISGWLNDKKDVTAPWTVFEGDDTYALQWEIEALEELSNALTALIHEEAFKYVKGEILKRTFLAALMASMAPLALLKIGQIIVHALTLLNGNVFGISGFCHRAVKGNVEGVAGAAGLVLGGSLIALIDGKAPAALSLPLAQVAASGFLVGLGTKLSNGCTSGSLVATASFFTTGVITAHLFHGDSPAIGSFDWTLGPSGAEYLAYQLLPLAASFVLYIVAQRTKVRSGAVNKNNSSSKSIGLSEESALLSSASSDTTNATNYYEPQSSLRTLAFFTTSVQFALALQLSSLTEPIRVISFLLLPLHKAFDPSLAFLAAGALPLAIALYRYGRGNEVPVLGGKWGIPKGGPIDLRLLAGAAIFGVGWGMAGVCPGPGLINLGRALAGGANASQFAVWLAALVGGGLLA</sequence>
<evidence type="ECO:0000313" key="8">
    <source>
        <dbReference type="Proteomes" id="UP001140091"/>
    </source>
</evidence>
<comment type="caution">
    <text evidence="7">The sequence shown here is derived from an EMBL/GenBank/DDBJ whole genome shotgun (WGS) entry which is preliminary data.</text>
</comment>
<evidence type="ECO:0000313" key="7">
    <source>
        <dbReference type="EMBL" id="KAJ2935627.1"/>
    </source>
</evidence>
<keyword evidence="2 6" id="KW-0812">Transmembrane</keyword>
<dbReference type="GO" id="GO:0016020">
    <property type="term" value="C:membrane"/>
    <property type="evidence" value="ECO:0007669"/>
    <property type="project" value="UniProtKB-SubCell"/>
</dbReference>
<dbReference type="OrthoDB" id="10254418at2759"/>
<feature type="compositionally biased region" description="Basic and acidic residues" evidence="5">
    <location>
        <begin position="1"/>
        <end position="11"/>
    </location>
</feature>
<feature type="transmembrane region" description="Helical" evidence="6">
    <location>
        <begin position="460"/>
        <end position="483"/>
    </location>
</feature>
<feature type="transmembrane region" description="Helical" evidence="6">
    <location>
        <begin position="242"/>
        <end position="260"/>
    </location>
</feature>
<dbReference type="AlphaFoldDB" id="A0A9W8JJD7"/>
<name>A0A9W8JJD7_9AGAR</name>
<dbReference type="EMBL" id="JANBPK010000437">
    <property type="protein sequence ID" value="KAJ2935627.1"/>
    <property type="molecule type" value="Genomic_DNA"/>
</dbReference>
<dbReference type="InterPro" id="IPR007941">
    <property type="entry name" value="DUF726"/>
</dbReference>
<feature type="compositionally biased region" description="Basic and acidic residues" evidence="5">
    <location>
        <begin position="20"/>
        <end position="67"/>
    </location>
</feature>
<organism evidence="7 8">
    <name type="scientific">Candolleomyces eurysporus</name>
    <dbReference type="NCBI Taxonomy" id="2828524"/>
    <lineage>
        <taxon>Eukaryota</taxon>
        <taxon>Fungi</taxon>
        <taxon>Dikarya</taxon>
        <taxon>Basidiomycota</taxon>
        <taxon>Agaricomycotina</taxon>
        <taxon>Agaricomycetes</taxon>
        <taxon>Agaricomycetidae</taxon>
        <taxon>Agaricales</taxon>
        <taxon>Agaricineae</taxon>
        <taxon>Psathyrellaceae</taxon>
        <taxon>Candolleomyces</taxon>
    </lineage>
</organism>
<dbReference type="InterPro" id="IPR046513">
    <property type="entry name" value="DUF6691"/>
</dbReference>
<feature type="transmembrane region" description="Helical" evidence="6">
    <location>
        <begin position="428"/>
        <end position="448"/>
    </location>
</feature>
<dbReference type="Proteomes" id="UP001140091">
    <property type="component" value="Unassembled WGS sequence"/>
</dbReference>
<comment type="subcellular location">
    <subcellularLocation>
        <location evidence="1">Membrane</location>
        <topology evidence="1">Multi-pass membrane protein</topology>
    </subcellularLocation>
</comment>
<reference evidence="7" key="1">
    <citation type="submission" date="2022-06" db="EMBL/GenBank/DDBJ databases">
        <title>Genome Sequence of Candolleomyces eurysporus.</title>
        <authorList>
            <person name="Buettner E."/>
        </authorList>
    </citation>
    <scope>NUCLEOTIDE SEQUENCE</scope>
    <source>
        <strain evidence="7">VTCC 930004</strain>
    </source>
</reference>
<evidence type="ECO:0000256" key="4">
    <source>
        <dbReference type="ARBA" id="ARBA00023136"/>
    </source>
</evidence>
<feature type="non-terminal residue" evidence="7">
    <location>
        <position position="1"/>
    </location>
</feature>
<feature type="transmembrane region" description="Helical" evidence="6">
    <location>
        <begin position="280"/>
        <end position="298"/>
    </location>
</feature>
<evidence type="ECO:0000256" key="3">
    <source>
        <dbReference type="ARBA" id="ARBA00022989"/>
    </source>
</evidence>
<feature type="transmembrane region" description="Helical" evidence="6">
    <location>
        <begin position="389"/>
        <end position="407"/>
    </location>
</feature>
<keyword evidence="8" id="KW-1185">Reference proteome</keyword>
<evidence type="ECO:0000256" key="5">
    <source>
        <dbReference type="SAM" id="MobiDB-lite"/>
    </source>
</evidence>